<dbReference type="Proteomes" id="UP000683507">
    <property type="component" value="Chromosome"/>
</dbReference>
<evidence type="ECO:0000313" key="1">
    <source>
        <dbReference type="EMBL" id="CAG5085139.1"/>
    </source>
</evidence>
<keyword evidence="2" id="KW-1185">Reference proteome</keyword>
<protein>
    <submittedName>
        <fullName evidence="1">Uncharacterized protein</fullName>
    </submittedName>
</protein>
<organism evidence="1 2">
    <name type="scientific">Parvicella tangerina</name>
    <dbReference type="NCBI Taxonomy" id="2829795"/>
    <lineage>
        <taxon>Bacteria</taxon>
        <taxon>Pseudomonadati</taxon>
        <taxon>Bacteroidota</taxon>
        <taxon>Flavobacteriia</taxon>
        <taxon>Flavobacteriales</taxon>
        <taxon>Parvicellaceae</taxon>
        <taxon>Parvicella</taxon>
    </lineage>
</organism>
<gene>
    <name evidence="1" type="ORF">CRYO30217_02659</name>
</gene>
<name>A0A916JP44_9FLAO</name>
<accession>A0A916JP44</accession>
<dbReference type="KEGG" id="ptan:CRYO30217_02659"/>
<evidence type="ECO:0000313" key="2">
    <source>
        <dbReference type="Proteomes" id="UP000683507"/>
    </source>
</evidence>
<proteinExistence type="predicted"/>
<reference evidence="1" key="1">
    <citation type="submission" date="2021-04" db="EMBL/GenBank/DDBJ databases">
        <authorList>
            <person name="Rodrigo-Torres L."/>
            <person name="Arahal R. D."/>
            <person name="Lucena T."/>
        </authorList>
    </citation>
    <scope>NUCLEOTIDE SEQUENCE</scope>
    <source>
        <strain evidence="1">AS29M-1</strain>
    </source>
</reference>
<dbReference type="AlphaFoldDB" id="A0A916JP44"/>
<sequence length="197" mass="22370">MTKFLLLLYSILGLFGVSNSYCQKYIGSEVIQLHGDSEVKGSFYIDGLGIGLSYLNYGIWDTSKPFFSADLNFYVRRNKDGMALINLNPNMGLGMKFGKQSLQGTISFGLHSKLNLRDQGFYTKLADSGSSRIALGAYFKPSLLWVVNDKINVSFYVQTRYDFTPTYRIYFSTVWNVKVFEILSGIKISFKIKNKDE</sequence>
<dbReference type="EMBL" id="OU015584">
    <property type="protein sequence ID" value="CAG5085139.1"/>
    <property type="molecule type" value="Genomic_DNA"/>
</dbReference>
<dbReference type="RefSeq" id="WP_258542874.1">
    <property type="nucleotide sequence ID" value="NZ_OU015584.1"/>
</dbReference>